<keyword evidence="15" id="KW-0812">Transmembrane</keyword>
<protein>
    <recommendedName>
        <fullName evidence="13 14">Crossover junction endodeoxyribonuclease RuvC</fullName>
        <ecNumber evidence="13 14">3.1.21.10</ecNumber>
    </recommendedName>
    <alternativeName>
        <fullName evidence="13">Holliday junction nuclease RuvC</fullName>
    </alternativeName>
    <alternativeName>
        <fullName evidence="13">Holliday junction resolvase RuvC</fullName>
    </alternativeName>
</protein>
<dbReference type="SUPFAM" id="SSF53098">
    <property type="entry name" value="Ribonuclease H-like"/>
    <property type="match status" value="1"/>
</dbReference>
<comment type="caution">
    <text evidence="16">The sequence shown here is derived from an EMBL/GenBank/DDBJ whole genome shotgun (WGS) entry which is preliminary data.</text>
</comment>
<dbReference type="GO" id="GO:0003677">
    <property type="term" value="F:DNA binding"/>
    <property type="evidence" value="ECO:0007669"/>
    <property type="project" value="UniProtKB-KW"/>
</dbReference>
<evidence type="ECO:0000256" key="2">
    <source>
        <dbReference type="ARBA" id="ARBA00022490"/>
    </source>
</evidence>
<evidence type="ECO:0000256" key="12">
    <source>
        <dbReference type="ARBA" id="ARBA00029354"/>
    </source>
</evidence>
<feature type="binding site" evidence="13">
    <location>
        <position position="191"/>
    </location>
    <ligand>
        <name>Mg(2+)</name>
        <dbReference type="ChEBI" id="CHEBI:18420"/>
        <label>1</label>
    </ligand>
</feature>
<keyword evidence="15" id="KW-0472">Membrane</keyword>
<feature type="binding site" evidence="13">
    <location>
        <position position="58"/>
    </location>
    <ligand>
        <name>Mg(2+)</name>
        <dbReference type="ChEBI" id="CHEBI:18420"/>
        <label>1</label>
    </ligand>
</feature>
<dbReference type="AlphaFoldDB" id="A0A316ETU7"/>
<evidence type="ECO:0000256" key="13">
    <source>
        <dbReference type="HAMAP-Rule" id="MF_00034"/>
    </source>
</evidence>
<dbReference type="InterPro" id="IPR012337">
    <property type="entry name" value="RNaseH-like_sf"/>
</dbReference>
<evidence type="ECO:0000256" key="15">
    <source>
        <dbReference type="SAM" id="Phobius"/>
    </source>
</evidence>
<comment type="similarity">
    <text evidence="1 13">Belongs to the RuvC family.</text>
</comment>
<dbReference type="PRINTS" id="PR00696">
    <property type="entry name" value="RSOLVASERUVC"/>
</dbReference>
<evidence type="ECO:0000256" key="9">
    <source>
        <dbReference type="ARBA" id="ARBA00023125"/>
    </source>
</evidence>
<evidence type="ECO:0000256" key="11">
    <source>
        <dbReference type="ARBA" id="ARBA00023204"/>
    </source>
</evidence>
<keyword evidence="3 13" id="KW-0540">Nuclease</keyword>
<evidence type="ECO:0000256" key="7">
    <source>
        <dbReference type="ARBA" id="ARBA00022801"/>
    </source>
</evidence>
<keyword evidence="10 13" id="KW-0233">DNA recombination</keyword>
<sequence>MFTRSPFKNLNKTKNIVAKTPHLRRINSFSDKILALGGVFGVFCIMAVIKEKIILGVDPGTRFMGYGVILTQGDSMKVLQYGVINVSKYTTQGMKLKKIYERIIGIIEEFLPDEMAIEAPFFGVNVQSMLKLGRAQGVVMAAALSRDIPIVEYSPKTVKQSVTGNGNASKEQVASMLDTLLKMKLDAKMFDATDALGIAVCHHFHGTSIMATMKGTKKGWGAFVNENPDRIK</sequence>
<dbReference type="GO" id="GO:0008821">
    <property type="term" value="F:crossover junction DNA endonuclease activity"/>
    <property type="evidence" value="ECO:0007669"/>
    <property type="project" value="UniProtKB-UniRule"/>
</dbReference>
<name>A0A316ETU7_9BACT</name>
<keyword evidence="11 13" id="KW-0234">DNA repair</keyword>
<evidence type="ECO:0000256" key="4">
    <source>
        <dbReference type="ARBA" id="ARBA00022723"/>
    </source>
</evidence>
<feature type="transmembrane region" description="Helical" evidence="15">
    <location>
        <begin position="33"/>
        <end position="49"/>
    </location>
</feature>
<comment type="function">
    <text evidence="13">The RuvA-RuvB-RuvC complex processes Holliday junction (HJ) DNA during genetic recombination and DNA repair. Endonuclease that resolves HJ intermediates. Cleaves cruciform DNA by making single-stranded nicks across the HJ at symmetrical positions within the homologous arms, yielding a 5'-phosphate and a 3'-hydroxyl group; requires a central core of homology in the junction. The consensus cleavage sequence is 5'-(A/T)TT(C/G)-3'. Cleavage occurs on the 3'-side of the TT dinucleotide at the point of strand exchange. HJ branch migration catalyzed by RuvA-RuvB allows RuvC to scan DNA until it finds its consensus sequence, where it cleaves and resolves the cruciform DNA.</text>
</comment>
<dbReference type="CDD" id="cd16962">
    <property type="entry name" value="RuvC"/>
    <property type="match status" value="1"/>
</dbReference>
<evidence type="ECO:0000313" key="17">
    <source>
        <dbReference type="Proteomes" id="UP000245489"/>
    </source>
</evidence>
<evidence type="ECO:0000256" key="10">
    <source>
        <dbReference type="ARBA" id="ARBA00023172"/>
    </source>
</evidence>
<feature type="active site" evidence="13">
    <location>
        <position position="191"/>
    </location>
</feature>
<dbReference type="InterPro" id="IPR036397">
    <property type="entry name" value="RNaseH_sf"/>
</dbReference>
<dbReference type="InterPro" id="IPR020563">
    <property type="entry name" value="X-over_junc_endoDNase_Mg_BS"/>
</dbReference>
<keyword evidence="8 13" id="KW-0460">Magnesium</keyword>
<keyword evidence="6 13" id="KW-0227">DNA damage</keyword>
<dbReference type="GO" id="GO:0000287">
    <property type="term" value="F:magnesium ion binding"/>
    <property type="evidence" value="ECO:0007669"/>
    <property type="project" value="UniProtKB-UniRule"/>
</dbReference>
<evidence type="ECO:0000256" key="6">
    <source>
        <dbReference type="ARBA" id="ARBA00022763"/>
    </source>
</evidence>
<dbReference type="GO" id="GO:0005737">
    <property type="term" value="C:cytoplasm"/>
    <property type="evidence" value="ECO:0007669"/>
    <property type="project" value="UniProtKB-SubCell"/>
</dbReference>
<gene>
    <name evidence="13" type="primary">ruvC</name>
    <name evidence="16" type="ORF">LV89_02459</name>
</gene>
<dbReference type="Proteomes" id="UP000245489">
    <property type="component" value="Unassembled WGS sequence"/>
</dbReference>
<evidence type="ECO:0000256" key="14">
    <source>
        <dbReference type="NCBIfam" id="TIGR00228"/>
    </source>
</evidence>
<dbReference type="FunFam" id="3.30.420.10:FF:000002">
    <property type="entry name" value="Crossover junction endodeoxyribonuclease RuvC"/>
    <property type="match status" value="1"/>
</dbReference>
<keyword evidence="2 13" id="KW-0963">Cytoplasm</keyword>
<evidence type="ECO:0000256" key="5">
    <source>
        <dbReference type="ARBA" id="ARBA00022759"/>
    </source>
</evidence>
<feature type="active site" evidence="13">
    <location>
        <position position="118"/>
    </location>
</feature>
<keyword evidence="15" id="KW-1133">Transmembrane helix</keyword>
<feature type="binding site" evidence="13">
    <location>
        <position position="118"/>
    </location>
    <ligand>
        <name>Mg(2+)</name>
        <dbReference type="ChEBI" id="CHEBI:18420"/>
        <label>2</label>
    </ligand>
</feature>
<organism evidence="16 17">
    <name type="scientific">Arcicella aurantiaca</name>
    <dbReference type="NCBI Taxonomy" id="591202"/>
    <lineage>
        <taxon>Bacteria</taxon>
        <taxon>Pseudomonadati</taxon>
        <taxon>Bacteroidota</taxon>
        <taxon>Cytophagia</taxon>
        <taxon>Cytophagales</taxon>
        <taxon>Flectobacillaceae</taxon>
        <taxon>Arcicella</taxon>
    </lineage>
</organism>
<dbReference type="PROSITE" id="PS01321">
    <property type="entry name" value="RUVC"/>
    <property type="match status" value="1"/>
</dbReference>
<evidence type="ECO:0000313" key="16">
    <source>
        <dbReference type="EMBL" id="PWK26610.1"/>
    </source>
</evidence>
<dbReference type="EMBL" id="QGGO01000011">
    <property type="protein sequence ID" value="PWK26610.1"/>
    <property type="molecule type" value="Genomic_DNA"/>
</dbReference>
<dbReference type="EC" id="3.1.21.10" evidence="13 14"/>
<dbReference type="GO" id="GO:0006281">
    <property type="term" value="P:DNA repair"/>
    <property type="evidence" value="ECO:0007669"/>
    <property type="project" value="UniProtKB-UniRule"/>
</dbReference>
<dbReference type="InterPro" id="IPR002176">
    <property type="entry name" value="X-over_junc_endoDNase_RuvC"/>
</dbReference>
<comment type="subcellular location">
    <subcellularLocation>
        <location evidence="13">Cytoplasm</location>
    </subcellularLocation>
</comment>
<comment type="cofactor">
    <cofactor evidence="13">
        <name>Mg(2+)</name>
        <dbReference type="ChEBI" id="CHEBI:18420"/>
    </cofactor>
    <text evidence="13">Binds 2 Mg(2+) ion per subunit.</text>
</comment>
<dbReference type="GO" id="GO:0006310">
    <property type="term" value="P:DNA recombination"/>
    <property type="evidence" value="ECO:0007669"/>
    <property type="project" value="UniProtKB-UniRule"/>
</dbReference>
<accession>A0A316ETU7</accession>
<keyword evidence="7 13" id="KW-0378">Hydrolase</keyword>
<evidence type="ECO:0000256" key="1">
    <source>
        <dbReference type="ARBA" id="ARBA00009518"/>
    </source>
</evidence>
<dbReference type="NCBIfam" id="TIGR00228">
    <property type="entry name" value="ruvC"/>
    <property type="match status" value="1"/>
</dbReference>
<dbReference type="HAMAP" id="MF_00034">
    <property type="entry name" value="RuvC"/>
    <property type="match status" value="1"/>
</dbReference>
<dbReference type="Gene3D" id="3.30.420.10">
    <property type="entry name" value="Ribonuclease H-like superfamily/Ribonuclease H"/>
    <property type="match status" value="1"/>
</dbReference>
<keyword evidence="4 13" id="KW-0479">Metal-binding</keyword>
<evidence type="ECO:0000256" key="3">
    <source>
        <dbReference type="ARBA" id="ARBA00022722"/>
    </source>
</evidence>
<evidence type="ECO:0000256" key="8">
    <source>
        <dbReference type="ARBA" id="ARBA00022842"/>
    </source>
</evidence>
<dbReference type="Pfam" id="PF02075">
    <property type="entry name" value="RuvC"/>
    <property type="match status" value="1"/>
</dbReference>
<dbReference type="PANTHER" id="PTHR30194">
    <property type="entry name" value="CROSSOVER JUNCTION ENDODEOXYRIBONUCLEASE RUVC"/>
    <property type="match status" value="1"/>
</dbReference>
<comment type="catalytic activity">
    <reaction evidence="12 13">
        <text>Endonucleolytic cleavage at a junction such as a reciprocal single-stranded crossover between two homologous DNA duplexes (Holliday junction).</text>
        <dbReference type="EC" id="3.1.21.10"/>
    </reaction>
</comment>
<comment type="subunit">
    <text evidence="13">Homodimer which binds Holliday junction (HJ) DNA. The HJ becomes 2-fold symmetrical on binding to RuvC with unstacked arms; it has a different conformation from HJ DNA in complex with RuvA. In the full resolvosome a probable DNA-RuvA(4)-RuvB(12)-RuvC(2) complex forms which resolves the HJ.</text>
</comment>
<dbReference type="GO" id="GO:0048476">
    <property type="term" value="C:Holliday junction resolvase complex"/>
    <property type="evidence" value="ECO:0007669"/>
    <property type="project" value="UniProtKB-UniRule"/>
</dbReference>
<dbReference type="PANTHER" id="PTHR30194:SF3">
    <property type="entry name" value="CROSSOVER JUNCTION ENDODEOXYRIBONUCLEASE RUVC"/>
    <property type="match status" value="1"/>
</dbReference>
<feature type="active site" evidence="13">
    <location>
        <position position="58"/>
    </location>
</feature>
<keyword evidence="9 13" id="KW-0238">DNA-binding</keyword>
<proteinExistence type="inferred from homology"/>
<reference evidence="16 17" key="1">
    <citation type="submission" date="2018-05" db="EMBL/GenBank/DDBJ databases">
        <title>Genomic Encyclopedia of Archaeal and Bacterial Type Strains, Phase II (KMG-II): from individual species to whole genera.</title>
        <authorList>
            <person name="Goeker M."/>
        </authorList>
    </citation>
    <scope>NUCLEOTIDE SEQUENCE [LARGE SCALE GENOMIC DNA]</scope>
    <source>
        <strain evidence="16 17">DSM 22214</strain>
    </source>
</reference>
<keyword evidence="5 13" id="KW-0255">Endonuclease</keyword>
<keyword evidence="17" id="KW-1185">Reference proteome</keyword>